<dbReference type="PROSITE" id="PS01315">
    <property type="entry name" value="CDS"/>
    <property type="match status" value="1"/>
</dbReference>
<dbReference type="OMA" id="EHPRCSK"/>
<reference evidence="15 16" key="1">
    <citation type="submission" date="2012-04" db="EMBL/GenBank/DDBJ databases">
        <title>The Genome Sequence of Saprolegnia declina VS20.</title>
        <authorList>
            <consortium name="The Broad Institute Genome Sequencing Platform"/>
            <person name="Russ C."/>
            <person name="Nusbaum C."/>
            <person name="Tyler B."/>
            <person name="van West P."/>
            <person name="Dieguez-Uribeondo J."/>
            <person name="de Bruijn I."/>
            <person name="Tripathy S."/>
            <person name="Jiang R."/>
            <person name="Young S.K."/>
            <person name="Zeng Q."/>
            <person name="Gargeya S."/>
            <person name="Fitzgerald M."/>
            <person name="Haas B."/>
            <person name="Abouelleil A."/>
            <person name="Alvarado L."/>
            <person name="Arachchi H.M."/>
            <person name="Berlin A."/>
            <person name="Chapman S.B."/>
            <person name="Goldberg J."/>
            <person name="Griggs A."/>
            <person name="Gujja S."/>
            <person name="Hansen M."/>
            <person name="Howarth C."/>
            <person name="Imamovic A."/>
            <person name="Larimer J."/>
            <person name="McCowen C."/>
            <person name="Montmayeur A."/>
            <person name="Murphy C."/>
            <person name="Neiman D."/>
            <person name="Pearson M."/>
            <person name="Priest M."/>
            <person name="Roberts A."/>
            <person name="Saif S."/>
            <person name="Shea T."/>
            <person name="Sisk P."/>
            <person name="Sykes S."/>
            <person name="Wortman J."/>
            <person name="Nusbaum C."/>
            <person name="Birren B."/>
        </authorList>
    </citation>
    <scope>NUCLEOTIDE SEQUENCE [LARGE SCALE GENOMIC DNA]</scope>
    <source>
        <strain evidence="15 16">VS20</strain>
    </source>
</reference>
<comment type="similarity">
    <text evidence="2 13">Belongs to the CDS family.</text>
</comment>
<keyword evidence="11" id="KW-0594">Phospholipid biosynthesis</keyword>
<dbReference type="OrthoDB" id="10260889at2759"/>
<evidence type="ECO:0000313" key="16">
    <source>
        <dbReference type="Proteomes" id="UP000030762"/>
    </source>
</evidence>
<dbReference type="VEuPathDB" id="FungiDB:SDRG_07094"/>
<feature type="transmembrane region" description="Helical" evidence="14">
    <location>
        <begin position="416"/>
        <end position="436"/>
    </location>
</feature>
<keyword evidence="10 14" id="KW-0472">Membrane</keyword>
<comment type="pathway">
    <text evidence="13">Phospholipid metabolism; CDP-diacylglycerol biosynthesis; CDP-diacylglycerol from sn-glycerol 3-phosphate: step 3/3.</text>
</comment>
<feature type="transmembrane region" description="Helical" evidence="14">
    <location>
        <begin position="212"/>
        <end position="229"/>
    </location>
</feature>
<dbReference type="RefSeq" id="XP_008611133.1">
    <property type="nucleotide sequence ID" value="XM_008612911.1"/>
</dbReference>
<dbReference type="InParanoid" id="T0RS52"/>
<evidence type="ECO:0000256" key="14">
    <source>
        <dbReference type="SAM" id="Phobius"/>
    </source>
</evidence>
<feature type="transmembrane region" description="Helical" evidence="14">
    <location>
        <begin position="333"/>
        <end position="355"/>
    </location>
</feature>
<feature type="transmembrane region" description="Helical" evidence="14">
    <location>
        <begin position="78"/>
        <end position="98"/>
    </location>
</feature>
<dbReference type="PANTHER" id="PTHR46382">
    <property type="entry name" value="PHOSPHATIDATE CYTIDYLYLTRANSFERASE"/>
    <property type="match status" value="1"/>
</dbReference>
<evidence type="ECO:0000256" key="11">
    <source>
        <dbReference type="ARBA" id="ARBA00023209"/>
    </source>
</evidence>
<keyword evidence="9" id="KW-0443">Lipid metabolism</keyword>
<dbReference type="STRING" id="1156394.T0RS52"/>
<accession>T0RS52</accession>
<keyword evidence="4" id="KW-0444">Lipid biosynthesis</keyword>
<evidence type="ECO:0000256" key="6">
    <source>
        <dbReference type="ARBA" id="ARBA00022692"/>
    </source>
</evidence>
<keyword evidence="6 13" id="KW-0812">Transmembrane</keyword>
<dbReference type="GeneID" id="19947821"/>
<feature type="transmembrane region" description="Helical" evidence="14">
    <location>
        <begin position="170"/>
        <end position="192"/>
    </location>
</feature>
<evidence type="ECO:0000256" key="9">
    <source>
        <dbReference type="ARBA" id="ARBA00023098"/>
    </source>
</evidence>
<feature type="transmembrane region" description="Helical" evidence="14">
    <location>
        <begin position="303"/>
        <end position="321"/>
    </location>
</feature>
<evidence type="ECO:0000256" key="2">
    <source>
        <dbReference type="ARBA" id="ARBA00010185"/>
    </source>
</evidence>
<evidence type="ECO:0000256" key="10">
    <source>
        <dbReference type="ARBA" id="ARBA00023136"/>
    </source>
</evidence>
<dbReference type="EMBL" id="JH767151">
    <property type="protein sequence ID" value="EQC35383.1"/>
    <property type="molecule type" value="Genomic_DNA"/>
</dbReference>
<dbReference type="PANTHER" id="PTHR46382:SF1">
    <property type="entry name" value="PHOSPHATIDATE CYTIDYLYLTRANSFERASE"/>
    <property type="match status" value="1"/>
</dbReference>
<dbReference type="GO" id="GO:0004605">
    <property type="term" value="F:phosphatidate cytidylyltransferase activity"/>
    <property type="evidence" value="ECO:0007669"/>
    <property type="project" value="UniProtKB-EC"/>
</dbReference>
<dbReference type="GO" id="GO:0005886">
    <property type="term" value="C:plasma membrane"/>
    <property type="evidence" value="ECO:0007669"/>
    <property type="project" value="UniProtKB-SubCell"/>
</dbReference>
<dbReference type="GO" id="GO:0016024">
    <property type="term" value="P:CDP-diacylglycerol biosynthetic process"/>
    <property type="evidence" value="ECO:0007669"/>
    <property type="project" value="UniProtKB-UniPathway"/>
</dbReference>
<dbReference type="EC" id="2.7.7.41" evidence="13"/>
<dbReference type="UniPathway" id="UPA00557">
    <property type="reaction ID" value="UER00614"/>
</dbReference>
<comment type="catalytic activity">
    <reaction evidence="13">
        <text>a 1,2-diacyl-sn-glycero-3-phosphate + CTP + H(+) = a CDP-1,2-diacyl-sn-glycerol + diphosphate</text>
        <dbReference type="Rhea" id="RHEA:16229"/>
        <dbReference type="ChEBI" id="CHEBI:15378"/>
        <dbReference type="ChEBI" id="CHEBI:33019"/>
        <dbReference type="ChEBI" id="CHEBI:37563"/>
        <dbReference type="ChEBI" id="CHEBI:58332"/>
        <dbReference type="ChEBI" id="CHEBI:58608"/>
        <dbReference type="EC" id="2.7.7.41"/>
    </reaction>
</comment>
<organism evidence="15 16">
    <name type="scientific">Saprolegnia diclina (strain VS20)</name>
    <dbReference type="NCBI Taxonomy" id="1156394"/>
    <lineage>
        <taxon>Eukaryota</taxon>
        <taxon>Sar</taxon>
        <taxon>Stramenopiles</taxon>
        <taxon>Oomycota</taxon>
        <taxon>Saprolegniomycetes</taxon>
        <taxon>Saprolegniales</taxon>
        <taxon>Saprolegniaceae</taxon>
        <taxon>Saprolegnia</taxon>
    </lineage>
</organism>
<sequence>MCEFAVCVYFAETTRSSMTVRADYDVVVRGQLTADIEDDLAQVEMQAAQIKTQTATFVPHKSPTSQYKLVALLQTSNLVQRLISGIILGSSVTVYLVLGPRSAPVYLCAFVVSICNYEFAWLAERITHRFTTSYLDDCLGDVHSVGMCAIRPFDGVRRAVSPIACGYPRVAAGVLATLLATGATLFISYLAVDVLSYKDSHLGKADYLVLDLTLYVALTTWLTTFSALLTPSFHCMLNLFVQQFAYGLVTITQYFCLSYDNKCYVMLDTSKGRWLALLFIFGNRLPLLTRVSPAAAIESFVRILLDVIGFAYIVLLMQPIADLLMQVDGADRIALGFLAVVWGTDTGAYIMGHFLKHIKYKRLHPLAKHISPNKDIEGSLGGVALGVGAVLLVDALMELPTDLTPDIVQLQRIHRILFAVVGGLLSRYGDLFASLLKRLAGVKDTGTLIPGHGGLLDRVDALLFVGAVFALYHRGAFAPYYDKQIDASYVTSLVNSDDLWTRLTNAGIPYIKSP</sequence>
<comment type="subcellular location">
    <subcellularLocation>
        <location evidence="1">Cell membrane</location>
        <topology evidence="1">Multi-pass membrane protein</topology>
    </subcellularLocation>
</comment>
<dbReference type="eggNOG" id="KOG1440">
    <property type="taxonomic scope" value="Eukaryota"/>
</dbReference>
<evidence type="ECO:0000256" key="4">
    <source>
        <dbReference type="ARBA" id="ARBA00022516"/>
    </source>
</evidence>
<keyword evidence="5 13" id="KW-0808">Transferase</keyword>
<dbReference type="AlphaFoldDB" id="T0RS52"/>
<dbReference type="Proteomes" id="UP000030762">
    <property type="component" value="Unassembled WGS sequence"/>
</dbReference>
<feature type="transmembrane region" description="Helical" evidence="14">
    <location>
        <begin position="376"/>
        <end position="396"/>
    </location>
</feature>
<protein>
    <recommendedName>
        <fullName evidence="13">Phosphatidate cytidylyltransferase</fullName>
        <ecNumber evidence="13">2.7.7.41</ecNumber>
    </recommendedName>
</protein>
<evidence type="ECO:0000256" key="13">
    <source>
        <dbReference type="RuleBase" id="RU003938"/>
    </source>
</evidence>
<keyword evidence="3" id="KW-1003">Cell membrane</keyword>
<keyword evidence="8 14" id="KW-1133">Transmembrane helix</keyword>
<proteinExistence type="inferred from homology"/>
<gene>
    <name evidence="15" type="ORF">SDRG_07094</name>
</gene>
<keyword evidence="16" id="KW-1185">Reference proteome</keyword>
<evidence type="ECO:0000256" key="1">
    <source>
        <dbReference type="ARBA" id="ARBA00004651"/>
    </source>
</evidence>
<keyword evidence="7 13" id="KW-0548">Nucleotidyltransferase</keyword>
<dbReference type="Pfam" id="PF01148">
    <property type="entry name" value="CTP_transf_1"/>
    <property type="match status" value="1"/>
</dbReference>
<evidence type="ECO:0000256" key="5">
    <source>
        <dbReference type="ARBA" id="ARBA00022679"/>
    </source>
</evidence>
<name>T0RS52_SAPDV</name>
<keyword evidence="12" id="KW-1208">Phospholipid metabolism</keyword>
<dbReference type="InterPro" id="IPR000374">
    <property type="entry name" value="PC_trans"/>
</dbReference>
<evidence type="ECO:0000256" key="7">
    <source>
        <dbReference type="ARBA" id="ARBA00022695"/>
    </source>
</evidence>
<evidence type="ECO:0000256" key="8">
    <source>
        <dbReference type="ARBA" id="ARBA00022989"/>
    </source>
</evidence>
<feature type="transmembrane region" description="Helical" evidence="14">
    <location>
        <begin position="104"/>
        <end position="123"/>
    </location>
</feature>
<evidence type="ECO:0000313" key="15">
    <source>
        <dbReference type="EMBL" id="EQC35383.1"/>
    </source>
</evidence>
<evidence type="ECO:0000256" key="3">
    <source>
        <dbReference type="ARBA" id="ARBA00022475"/>
    </source>
</evidence>
<evidence type="ECO:0000256" key="12">
    <source>
        <dbReference type="ARBA" id="ARBA00023264"/>
    </source>
</evidence>